<organism evidence="1 2">
    <name type="scientific">Hydrogenophaga crocea</name>
    <dbReference type="NCBI Taxonomy" id="2716225"/>
    <lineage>
        <taxon>Bacteria</taxon>
        <taxon>Pseudomonadati</taxon>
        <taxon>Pseudomonadota</taxon>
        <taxon>Betaproteobacteria</taxon>
        <taxon>Burkholderiales</taxon>
        <taxon>Comamonadaceae</taxon>
        <taxon>Hydrogenophaga</taxon>
    </lineage>
</organism>
<gene>
    <name evidence="1" type="ORF">G9Q37_13915</name>
</gene>
<name>A0A6G8IJG6_9BURK</name>
<accession>A0A6G8IJG6</accession>
<evidence type="ECO:0000313" key="2">
    <source>
        <dbReference type="Proteomes" id="UP000503162"/>
    </source>
</evidence>
<dbReference type="Proteomes" id="UP000503162">
    <property type="component" value="Chromosome"/>
</dbReference>
<dbReference type="AlphaFoldDB" id="A0A6G8IJG6"/>
<keyword evidence="2" id="KW-1185">Reference proteome</keyword>
<proteinExistence type="predicted"/>
<reference evidence="1 2" key="1">
    <citation type="submission" date="2020-03" db="EMBL/GenBank/DDBJ databases">
        <title>Hydrogenophaga sp. nov. isolated from cyanobacterial mat.</title>
        <authorList>
            <person name="Thorat V."/>
            <person name="Kirdat K."/>
            <person name="Tiwarekar B."/>
            <person name="Costa E.D."/>
            <person name="Yadav A."/>
        </authorList>
    </citation>
    <scope>NUCLEOTIDE SEQUENCE [LARGE SCALE GENOMIC DNA]</scope>
    <source>
        <strain evidence="1 2">BA0156</strain>
    </source>
</reference>
<protein>
    <submittedName>
        <fullName evidence="1">Uncharacterized protein</fullName>
    </submittedName>
</protein>
<dbReference type="RefSeq" id="WP_166227979.1">
    <property type="nucleotide sequence ID" value="NZ_CP049989.1"/>
</dbReference>
<dbReference type="EMBL" id="CP049989">
    <property type="protein sequence ID" value="QIM53168.1"/>
    <property type="molecule type" value="Genomic_DNA"/>
</dbReference>
<evidence type="ECO:0000313" key="1">
    <source>
        <dbReference type="EMBL" id="QIM53168.1"/>
    </source>
</evidence>
<dbReference type="KEGG" id="hcz:G9Q37_13915"/>
<sequence length="299" mass="34230">MTEHYLFAQRLMAGNGLTVSETDWEDRKSDFLEDLRAQFPLEALQASELRFDYENSPEGRIWIRAFLQSSSLFGWTDKDAFSEDVRRIKQAALTLREDFEDALKGSRDPALDSRLKRRRLNILKARQSGTLMLYTSRHGEAMPLDEVPRWMPHSRKVKIEFKVEDLLKRGSCKAVVNLTHDQSHSAKWVGLERSSTVTLVRDHQARGFEAGSILCESLETGVLLEASVHLAYSWTDGSLGKLTLHEVPRYLEKQGVKQFHHQLPLPDLDQSVDFEVSEWERSLESANSDGRDFNPLEAA</sequence>